<dbReference type="GO" id="GO:0052621">
    <property type="term" value="F:diguanylate cyclase activity"/>
    <property type="evidence" value="ECO:0007669"/>
    <property type="project" value="UniProtKB-EC"/>
</dbReference>
<evidence type="ECO:0000313" key="5">
    <source>
        <dbReference type="EMBL" id="MBB5716931.1"/>
    </source>
</evidence>
<dbReference type="NCBIfam" id="TIGR00254">
    <property type="entry name" value="GGDEF"/>
    <property type="match status" value="1"/>
</dbReference>
<feature type="domain" description="GGDEF" evidence="4">
    <location>
        <begin position="192"/>
        <end position="323"/>
    </location>
</feature>
<evidence type="ECO:0000256" key="3">
    <source>
        <dbReference type="SAM" id="Coils"/>
    </source>
</evidence>
<evidence type="ECO:0000259" key="4">
    <source>
        <dbReference type="PROSITE" id="PS50887"/>
    </source>
</evidence>
<dbReference type="PANTHER" id="PTHR45138:SF9">
    <property type="entry name" value="DIGUANYLATE CYCLASE DGCM-RELATED"/>
    <property type="match status" value="1"/>
</dbReference>
<evidence type="ECO:0000256" key="1">
    <source>
        <dbReference type="ARBA" id="ARBA00012528"/>
    </source>
</evidence>
<keyword evidence="6" id="KW-1185">Reference proteome</keyword>
<dbReference type="RefSeq" id="WP_184060619.1">
    <property type="nucleotide sequence ID" value="NZ_JACIJK010000017.1"/>
</dbReference>
<proteinExistence type="predicted"/>
<evidence type="ECO:0000313" key="6">
    <source>
        <dbReference type="Proteomes" id="UP000546200"/>
    </source>
</evidence>
<dbReference type="EMBL" id="JACIJK010000017">
    <property type="protein sequence ID" value="MBB5716931.1"/>
    <property type="molecule type" value="Genomic_DNA"/>
</dbReference>
<dbReference type="SMART" id="SM00267">
    <property type="entry name" value="GGDEF"/>
    <property type="match status" value="1"/>
</dbReference>
<dbReference type="PANTHER" id="PTHR45138">
    <property type="entry name" value="REGULATORY COMPONENTS OF SENSORY TRANSDUCTION SYSTEM"/>
    <property type="match status" value="1"/>
</dbReference>
<organism evidence="5 6">
    <name type="scientific">Sphingomonas aerophila</name>
    <dbReference type="NCBI Taxonomy" id="1344948"/>
    <lineage>
        <taxon>Bacteria</taxon>
        <taxon>Pseudomonadati</taxon>
        <taxon>Pseudomonadota</taxon>
        <taxon>Alphaproteobacteria</taxon>
        <taxon>Sphingomonadales</taxon>
        <taxon>Sphingomonadaceae</taxon>
        <taxon>Sphingomonas</taxon>
    </lineage>
</organism>
<dbReference type="SUPFAM" id="SSF55073">
    <property type="entry name" value="Nucleotide cyclase"/>
    <property type="match status" value="1"/>
</dbReference>
<dbReference type="PROSITE" id="PS50887">
    <property type="entry name" value="GGDEF"/>
    <property type="match status" value="1"/>
</dbReference>
<keyword evidence="3" id="KW-0175">Coiled coil</keyword>
<dbReference type="InterPro" id="IPR043128">
    <property type="entry name" value="Rev_trsase/Diguanyl_cyclase"/>
</dbReference>
<comment type="catalytic activity">
    <reaction evidence="2">
        <text>2 GTP = 3',3'-c-di-GMP + 2 diphosphate</text>
        <dbReference type="Rhea" id="RHEA:24898"/>
        <dbReference type="ChEBI" id="CHEBI:33019"/>
        <dbReference type="ChEBI" id="CHEBI:37565"/>
        <dbReference type="ChEBI" id="CHEBI:58805"/>
        <dbReference type="EC" id="2.7.7.65"/>
    </reaction>
</comment>
<evidence type="ECO:0000256" key="2">
    <source>
        <dbReference type="ARBA" id="ARBA00034247"/>
    </source>
</evidence>
<protein>
    <recommendedName>
        <fullName evidence="1">diguanylate cyclase</fullName>
        <ecNumber evidence="1">2.7.7.65</ecNumber>
    </recommendedName>
</protein>
<feature type="coiled-coil region" evidence="3">
    <location>
        <begin position="138"/>
        <end position="172"/>
    </location>
</feature>
<dbReference type="Gene3D" id="3.30.70.270">
    <property type="match status" value="1"/>
</dbReference>
<dbReference type="AlphaFoldDB" id="A0A7W9EW51"/>
<dbReference type="EC" id="2.7.7.65" evidence="1"/>
<gene>
    <name evidence="5" type="ORF">FHS94_003803</name>
</gene>
<dbReference type="InterPro" id="IPR000160">
    <property type="entry name" value="GGDEF_dom"/>
</dbReference>
<reference evidence="5 6" key="1">
    <citation type="submission" date="2020-08" db="EMBL/GenBank/DDBJ databases">
        <title>Genomic Encyclopedia of Type Strains, Phase IV (KMG-IV): sequencing the most valuable type-strain genomes for metagenomic binning, comparative biology and taxonomic classification.</title>
        <authorList>
            <person name="Goeker M."/>
        </authorList>
    </citation>
    <scope>NUCLEOTIDE SEQUENCE [LARGE SCALE GENOMIC DNA]</scope>
    <source>
        <strain evidence="5 6">DSM 100044</strain>
    </source>
</reference>
<dbReference type="CDD" id="cd01949">
    <property type="entry name" value="GGDEF"/>
    <property type="match status" value="1"/>
</dbReference>
<accession>A0A7W9EW51</accession>
<dbReference type="Pfam" id="PF00990">
    <property type="entry name" value="GGDEF"/>
    <property type="match status" value="1"/>
</dbReference>
<name>A0A7W9EW51_9SPHN</name>
<comment type="caution">
    <text evidence="5">The sequence shown here is derived from an EMBL/GenBank/DDBJ whole genome shotgun (WGS) entry which is preliminary data.</text>
</comment>
<dbReference type="InterPro" id="IPR050469">
    <property type="entry name" value="Diguanylate_Cyclase"/>
</dbReference>
<dbReference type="InterPro" id="IPR029787">
    <property type="entry name" value="Nucleotide_cyclase"/>
</dbReference>
<dbReference type="Proteomes" id="UP000546200">
    <property type="component" value="Unassembled WGS sequence"/>
</dbReference>
<sequence>MRTAKDISESALDFLADQRLEPSPKNYRIAFAAHETPGSAIGRAVAALTEGGVRITQARADEIYARFLDRAAAEQPAGVRDAAFAAIRHQALRLADLATSASALTGGFNRDLEGCLPDIENAETVTLAELVIATLARSQRAEEELKATSGKVEQLREELESVREDAERDALTGLPNRRGIQAQLPAVKRKPGAIFVALCDLVSFKTYNDRYGHAVGDRVLKAVAASLNEALPDCIVGRWGGEEFLIMGSSELQKGSELLEHAKNQLGNRQFKLRDSDQPLGRITFSAGVTALAKDEDFAAAVERADRLLYQAKGAGRDRVFAG</sequence>